<dbReference type="Proteomes" id="UP000283841">
    <property type="component" value="Unassembled WGS sequence"/>
</dbReference>
<dbReference type="EMBL" id="RCNU01000013">
    <property type="protein sequence ID" value="RWQ92329.1"/>
    <property type="molecule type" value="Genomic_DNA"/>
</dbReference>
<dbReference type="Pfam" id="PF17111">
    <property type="entry name" value="PigL_N"/>
    <property type="match status" value="1"/>
</dbReference>
<proteinExistence type="predicted"/>
<accession>A0A443HKJ0</accession>
<dbReference type="InterPro" id="IPR031348">
    <property type="entry name" value="PigL_N"/>
</dbReference>
<gene>
    <name evidence="2" type="ORF">C8Q69DRAFT_94560</name>
</gene>
<feature type="domain" description="Azaphilone pigments biosynthesis cluster protein L N-terminal" evidence="1">
    <location>
        <begin position="1"/>
        <end position="140"/>
    </location>
</feature>
<dbReference type="VEuPathDB" id="FungiDB:C8Q69DRAFT_94560"/>
<dbReference type="AlphaFoldDB" id="A0A443HKJ0"/>
<sequence>MEALGAASSVIAVIQIAGGIIDICGGCINTMRNAKKDINDLQKAVKDCHAVLQRLAHIAYGPNSQKLLATQELVSSISDCRYDLEALEAKLAYGGSDDRKKANRMRQFWFRTIKWPLTKRDVENAINTIERHKRLFILALQVDQTALTDHIDQKTDLATLPIADGAAFDSYSDQYQEEFLLDTSGGSLWLPPEYRWKRYLSSGSRIRQYLIYGIYDKVTITAC</sequence>
<protein>
    <recommendedName>
        <fullName evidence="1">Azaphilone pigments biosynthesis cluster protein L N-terminal domain-containing protein</fullName>
    </recommendedName>
</protein>
<reference evidence="2 3" key="1">
    <citation type="journal article" date="2018" name="Front. Microbiol.">
        <title>Genomic and genetic insights into a cosmopolitan fungus, Paecilomyces variotii (Eurotiales).</title>
        <authorList>
            <person name="Urquhart A.S."/>
            <person name="Mondo S.J."/>
            <person name="Makela M.R."/>
            <person name="Hane J.K."/>
            <person name="Wiebenga A."/>
            <person name="He G."/>
            <person name="Mihaltcheva S."/>
            <person name="Pangilinan J."/>
            <person name="Lipzen A."/>
            <person name="Barry K."/>
            <person name="de Vries R.P."/>
            <person name="Grigoriev I.V."/>
            <person name="Idnurm A."/>
        </authorList>
    </citation>
    <scope>NUCLEOTIDE SEQUENCE [LARGE SCALE GENOMIC DNA]</scope>
    <source>
        <strain evidence="2 3">CBS 101075</strain>
    </source>
</reference>
<name>A0A443HKJ0_BYSSP</name>
<evidence type="ECO:0000313" key="2">
    <source>
        <dbReference type="EMBL" id="RWQ92329.1"/>
    </source>
</evidence>
<keyword evidence="3" id="KW-1185">Reference proteome</keyword>
<evidence type="ECO:0000313" key="3">
    <source>
        <dbReference type="Proteomes" id="UP000283841"/>
    </source>
</evidence>
<evidence type="ECO:0000259" key="1">
    <source>
        <dbReference type="Pfam" id="PF17111"/>
    </source>
</evidence>
<comment type="caution">
    <text evidence="2">The sequence shown here is derived from an EMBL/GenBank/DDBJ whole genome shotgun (WGS) entry which is preliminary data.</text>
</comment>
<dbReference type="STRING" id="264951.A0A443HKJ0"/>
<dbReference type="GeneID" id="39603470"/>
<organism evidence="2 3">
    <name type="scientific">Byssochlamys spectabilis</name>
    <name type="common">Paecilomyces variotii</name>
    <dbReference type="NCBI Taxonomy" id="264951"/>
    <lineage>
        <taxon>Eukaryota</taxon>
        <taxon>Fungi</taxon>
        <taxon>Dikarya</taxon>
        <taxon>Ascomycota</taxon>
        <taxon>Pezizomycotina</taxon>
        <taxon>Eurotiomycetes</taxon>
        <taxon>Eurotiomycetidae</taxon>
        <taxon>Eurotiales</taxon>
        <taxon>Thermoascaceae</taxon>
        <taxon>Paecilomyces</taxon>
    </lineage>
</organism>
<dbReference type="RefSeq" id="XP_028481974.1">
    <property type="nucleotide sequence ID" value="XM_028634193.1"/>
</dbReference>